<organism evidence="2 3">
    <name type="scientific">Paraphoma chrysanthemicola</name>
    <dbReference type="NCBI Taxonomy" id="798071"/>
    <lineage>
        <taxon>Eukaryota</taxon>
        <taxon>Fungi</taxon>
        <taxon>Dikarya</taxon>
        <taxon>Ascomycota</taxon>
        <taxon>Pezizomycotina</taxon>
        <taxon>Dothideomycetes</taxon>
        <taxon>Pleosporomycetidae</taxon>
        <taxon>Pleosporales</taxon>
        <taxon>Pleosporineae</taxon>
        <taxon>Phaeosphaeriaceae</taxon>
        <taxon>Paraphoma</taxon>
    </lineage>
</organism>
<keyword evidence="1" id="KW-0040">ANK repeat</keyword>
<evidence type="ECO:0000313" key="3">
    <source>
        <dbReference type="Proteomes" id="UP000813461"/>
    </source>
</evidence>
<keyword evidence="3" id="KW-1185">Reference proteome</keyword>
<dbReference type="PROSITE" id="PS50088">
    <property type="entry name" value="ANK_REPEAT"/>
    <property type="match status" value="1"/>
</dbReference>
<dbReference type="OrthoDB" id="2142040at2759"/>
<gene>
    <name evidence="2" type="ORF">FB567DRAFT_630257</name>
</gene>
<dbReference type="InterPro" id="IPR002110">
    <property type="entry name" value="Ankyrin_rpt"/>
</dbReference>
<dbReference type="PANTHER" id="PTHR34706">
    <property type="entry name" value="SLR1338 PROTEIN"/>
    <property type="match status" value="1"/>
</dbReference>
<evidence type="ECO:0000313" key="2">
    <source>
        <dbReference type="EMBL" id="KAH7083760.1"/>
    </source>
</evidence>
<dbReference type="InterPro" id="IPR036770">
    <property type="entry name" value="Ankyrin_rpt-contain_sf"/>
</dbReference>
<reference evidence="2" key="1">
    <citation type="journal article" date="2021" name="Nat. Commun.">
        <title>Genetic determinants of endophytism in the Arabidopsis root mycobiome.</title>
        <authorList>
            <person name="Mesny F."/>
            <person name="Miyauchi S."/>
            <person name="Thiergart T."/>
            <person name="Pickel B."/>
            <person name="Atanasova L."/>
            <person name="Karlsson M."/>
            <person name="Huettel B."/>
            <person name="Barry K.W."/>
            <person name="Haridas S."/>
            <person name="Chen C."/>
            <person name="Bauer D."/>
            <person name="Andreopoulos W."/>
            <person name="Pangilinan J."/>
            <person name="LaButti K."/>
            <person name="Riley R."/>
            <person name="Lipzen A."/>
            <person name="Clum A."/>
            <person name="Drula E."/>
            <person name="Henrissat B."/>
            <person name="Kohler A."/>
            <person name="Grigoriev I.V."/>
            <person name="Martin F.M."/>
            <person name="Hacquard S."/>
        </authorList>
    </citation>
    <scope>NUCLEOTIDE SEQUENCE</scope>
    <source>
        <strain evidence="2">MPI-SDFR-AT-0120</strain>
    </source>
</reference>
<proteinExistence type="predicted"/>
<protein>
    <recommendedName>
        <fullName evidence="4">Ankyrin repeat protein</fullName>
    </recommendedName>
</protein>
<dbReference type="AlphaFoldDB" id="A0A8K0R2V1"/>
<dbReference type="PANTHER" id="PTHR34706:SF3">
    <property type="entry name" value="ANKYRIN REPEAT PROTEIN (AFU_ORTHOLOGUE AFUA_7G06200)"/>
    <property type="match status" value="1"/>
</dbReference>
<comment type="caution">
    <text evidence="2">The sequence shown here is derived from an EMBL/GenBank/DDBJ whole genome shotgun (WGS) entry which is preliminary data.</text>
</comment>
<evidence type="ECO:0008006" key="4">
    <source>
        <dbReference type="Google" id="ProtNLM"/>
    </source>
</evidence>
<dbReference type="SUPFAM" id="SSF48403">
    <property type="entry name" value="Ankyrin repeat"/>
    <property type="match status" value="1"/>
</dbReference>
<dbReference type="Proteomes" id="UP000813461">
    <property type="component" value="Unassembled WGS sequence"/>
</dbReference>
<sequence length="501" mass="55453">MTIFDEASRGTLMVAGLTRQELESKDPITGYTLLATTVVSGYPDLVEELLRRGADATKACTNGETPLLLAAWKAMKERALILQKILRPLKGDYKEIDRSCDVAESNTPLMLAIKNLDVDSVRLLAGAGASLDTPNDDGFNAVEVAQNTGKRSVHNALKPQEEEHNFMRLSSSVLTVMRHIVSRANDMFQGAMSTVFGFEGEHDASTEEALRRRQSGAGEPSPEEFVELVDTYVQEKPMLNHYFKNNKRFMQDIAAKAVELAKNANSDLGREEVLPKTIEVTLHQQVIYCDDSGSMINSNGRAEDRWPGQRSLALRISRITTLLLPDGEGVALRFINHAINNPPNLRLEGIGEILNSFSPQGDTYIGKGLRERILQPMVYEPLEKGELKRPLLVTILTDGAPSANDEELAAVMIHCGEMLAYHRHPRDAVKFLIGQIGSSSGAQSFLSRLDAARQQNPALARVLHIFAGRLDEQFKSMRDGRKLDRWLIETLAEPLRLGASI</sequence>
<feature type="repeat" description="ANK" evidence="1">
    <location>
        <begin position="104"/>
        <end position="136"/>
    </location>
</feature>
<dbReference type="PROSITE" id="PS50297">
    <property type="entry name" value="ANK_REP_REGION"/>
    <property type="match status" value="1"/>
</dbReference>
<evidence type="ECO:0000256" key="1">
    <source>
        <dbReference type="PROSITE-ProRule" id="PRU00023"/>
    </source>
</evidence>
<dbReference type="Gene3D" id="1.25.40.20">
    <property type="entry name" value="Ankyrin repeat-containing domain"/>
    <property type="match status" value="1"/>
</dbReference>
<name>A0A8K0R2V1_9PLEO</name>
<accession>A0A8K0R2V1</accession>
<dbReference type="EMBL" id="JAGMVJ010000013">
    <property type="protein sequence ID" value="KAH7083760.1"/>
    <property type="molecule type" value="Genomic_DNA"/>
</dbReference>
<dbReference type="SMART" id="SM00248">
    <property type="entry name" value="ANK"/>
    <property type="match status" value="3"/>
</dbReference>